<evidence type="ECO:0000256" key="1">
    <source>
        <dbReference type="ARBA" id="ARBA00001911"/>
    </source>
</evidence>
<dbReference type="InterPro" id="IPR008150">
    <property type="entry name" value="Phytoene_DH_bac_CS"/>
</dbReference>
<evidence type="ECO:0000256" key="10">
    <source>
        <dbReference type="SAM" id="Phobius"/>
    </source>
</evidence>
<evidence type="ECO:0000313" key="12">
    <source>
        <dbReference type="EMBL" id="KAK8854958.1"/>
    </source>
</evidence>
<keyword evidence="5 8" id="KW-0125">Carotenoid biosynthesis</keyword>
<dbReference type="PROSITE" id="PS00982">
    <property type="entry name" value="PHYTOENE_DH"/>
    <property type="match status" value="1"/>
</dbReference>
<feature type="transmembrane region" description="Helical" evidence="10">
    <location>
        <begin position="572"/>
        <end position="593"/>
    </location>
</feature>
<dbReference type="GeneID" id="92180956"/>
<dbReference type="InterPro" id="IPR014105">
    <property type="entry name" value="Carotenoid/retinoid_OxRdtase"/>
</dbReference>
<accession>A0AAW0Z1E3</accession>
<evidence type="ECO:0000256" key="5">
    <source>
        <dbReference type="ARBA" id="ARBA00022746"/>
    </source>
</evidence>
<proteinExistence type="inferred from homology"/>
<name>A0AAW0Z1E3_9TREE</name>
<feature type="domain" description="Amine oxidase" evidence="11">
    <location>
        <begin position="17"/>
        <end position="289"/>
    </location>
</feature>
<evidence type="ECO:0000256" key="4">
    <source>
        <dbReference type="ARBA" id="ARBA00013293"/>
    </source>
</evidence>
<keyword evidence="13" id="KW-1185">Reference proteome</keyword>
<keyword evidence="10" id="KW-0472">Membrane</keyword>
<sequence length="673" mass="74625">MSEGRKKAIIVGAGVGGTATAARLAHAGFDVEVYEKNEYSGGRCSLIHHDGYRFDQGPSLLLLPPLFHQLYNDLGARLEDHIDLIQCTPNYVIHYHDGEKVVLSSDRAQLGAEVEKWDGPGGAARLEGFLREAGIHGKLSYDLVLAKPFNTLLAMARLEVVLNLIKLHPFGSLWGRCARYFKTERMRRAFSFGSMYLGSSPFDAPGTYTLLQWTETCEGIWYPRGGFHQVVQSLVNIATSHSAKFHFCTPISSVTYNSSGRATGVTLENGEKKEADVVVVNADLVWAHNNLFHKEGRRTENTQTEQRKELPKSERLDPRLADRLNNKPHSCSSISFYWAMDSTIPSLNTHNIFLAEDYKGSFDDIFKRKGMPREPSFYVNVPSRVDPSAAPEGKDSIVVLVPVGLLLPSSKDGETIKTFSKGEKKPETDSQDWPALVERARSQVIESMEKRLGIVGLREKIVWEGVNTPQTWKDKFNLTHGSILGITHDFFNVLSFRQQARHPSLKNAYFVGASAHPGTGVPIAIAGSRLCTLAVLEDQSMSLPGSYRRRSPRTTSLDRPRSRDLLYVMEDWFGALFPYLIGAIFALGLVLYLPGGFGGKTGPFRTATNPSIMKSTSTTSKLHSIMLSAMGPNAVGKIRDQVLLFVRAHQDWVGLPFGLLVLSIMSILAYYTA</sequence>
<dbReference type="SUPFAM" id="SSF51905">
    <property type="entry name" value="FAD/NAD(P)-binding domain"/>
    <property type="match status" value="1"/>
</dbReference>
<organism evidence="12 13">
    <name type="scientific">Kwoniella newhampshirensis</name>
    <dbReference type="NCBI Taxonomy" id="1651941"/>
    <lineage>
        <taxon>Eukaryota</taxon>
        <taxon>Fungi</taxon>
        <taxon>Dikarya</taxon>
        <taxon>Basidiomycota</taxon>
        <taxon>Agaricomycotina</taxon>
        <taxon>Tremellomycetes</taxon>
        <taxon>Tremellales</taxon>
        <taxon>Cryptococcaceae</taxon>
        <taxon>Kwoniella</taxon>
    </lineage>
</organism>
<evidence type="ECO:0000259" key="11">
    <source>
        <dbReference type="Pfam" id="PF01593"/>
    </source>
</evidence>
<feature type="region of interest" description="Disordered" evidence="9">
    <location>
        <begin position="295"/>
        <end position="317"/>
    </location>
</feature>
<reference evidence="12 13" key="1">
    <citation type="journal article" date="2024" name="bioRxiv">
        <title>Comparative genomics of Cryptococcus and Kwoniella reveals pathogenesis evolution and contrasting karyotype dynamics via intercentromeric recombination or chromosome fusion.</title>
        <authorList>
            <person name="Coelho M.A."/>
            <person name="David-Palma M."/>
            <person name="Shea T."/>
            <person name="Bowers K."/>
            <person name="McGinley-Smith S."/>
            <person name="Mohammad A.W."/>
            <person name="Gnirke A."/>
            <person name="Yurkov A.M."/>
            <person name="Nowrousian M."/>
            <person name="Sun S."/>
            <person name="Cuomo C.A."/>
            <person name="Heitman J."/>
        </authorList>
    </citation>
    <scope>NUCLEOTIDE SEQUENCE [LARGE SCALE GENOMIC DNA]</scope>
    <source>
        <strain evidence="12 13">CBS 13917</strain>
    </source>
</reference>
<protein>
    <recommendedName>
        <fullName evidence="4">Phytoene desaturase</fullName>
    </recommendedName>
    <alternativeName>
        <fullName evidence="7">Phytoene desaturase (3,4-didehydrolycopene-forming)</fullName>
    </alternativeName>
</protein>
<evidence type="ECO:0000256" key="2">
    <source>
        <dbReference type="ARBA" id="ARBA00004829"/>
    </source>
</evidence>
<evidence type="ECO:0000256" key="7">
    <source>
        <dbReference type="ARBA" id="ARBA00034551"/>
    </source>
</evidence>
<dbReference type="NCBIfam" id="TIGR02734">
    <property type="entry name" value="crtI_fam"/>
    <property type="match status" value="1"/>
</dbReference>
<dbReference type="GO" id="GO:0016117">
    <property type="term" value="P:carotenoid biosynthetic process"/>
    <property type="evidence" value="ECO:0007669"/>
    <property type="project" value="UniProtKB-KW"/>
</dbReference>
<dbReference type="InterPro" id="IPR036188">
    <property type="entry name" value="FAD/NAD-bd_sf"/>
</dbReference>
<gene>
    <name evidence="12" type="ORF">IAR55_003698</name>
</gene>
<evidence type="ECO:0000256" key="3">
    <source>
        <dbReference type="ARBA" id="ARBA00006046"/>
    </source>
</evidence>
<dbReference type="AlphaFoldDB" id="A0AAW0Z1E3"/>
<feature type="transmembrane region" description="Helical" evidence="10">
    <location>
        <begin position="652"/>
        <end position="671"/>
    </location>
</feature>
<keyword evidence="10" id="KW-1133">Transmembrane helix</keyword>
<dbReference type="KEGG" id="kne:92180956"/>
<comment type="caution">
    <text evidence="12">The sequence shown here is derived from an EMBL/GenBank/DDBJ whole genome shotgun (WGS) entry which is preliminary data.</text>
</comment>
<evidence type="ECO:0000313" key="13">
    <source>
        <dbReference type="Proteomes" id="UP001388673"/>
    </source>
</evidence>
<dbReference type="Gene3D" id="3.50.50.60">
    <property type="entry name" value="FAD/NAD(P)-binding domain"/>
    <property type="match status" value="2"/>
</dbReference>
<dbReference type="Pfam" id="PF01593">
    <property type="entry name" value="Amino_oxidase"/>
    <property type="match status" value="1"/>
</dbReference>
<keyword evidence="10" id="KW-0812">Transmembrane</keyword>
<evidence type="ECO:0000256" key="8">
    <source>
        <dbReference type="RuleBase" id="RU362075"/>
    </source>
</evidence>
<keyword evidence="6 8" id="KW-0560">Oxidoreductase</keyword>
<evidence type="ECO:0000256" key="9">
    <source>
        <dbReference type="SAM" id="MobiDB-lite"/>
    </source>
</evidence>
<dbReference type="RefSeq" id="XP_066803196.1">
    <property type="nucleotide sequence ID" value="XM_066946804.1"/>
</dbReference>
<dbReference type="InterPro" id="IPR002937">
    <property type="entry name" value="Amino_oxidase"/>
</dbReference>
<comment type="similarity">
    <text evidence="3 8">Belongs to the carotenoid/retinoid oxidoreductase family.</text>
</comment>
<comment type="cofactor">
    <cofactor evidence="1">
        <name>NAD(+)</name>
        <dbReference type="ChEBI" id="CHEBI:57540"/>
    </cofactor>
</comment>
<comment type="pathway">
    <text evidence="2 8">Carotenoid biosynthesis.</text>
</comment>
<evidence type="ECO:0000256" key="6">
    <source>
        <dbReference type="ARBA" id="ARBA00023002"/>
    </source>
</evidence>
<dbReference type="Proteomes" id="UP001388673">
    <property type="component" value="Unassembled WGS sequence"/>
</dbReference>
<dbReference type="PANTHER" id="PTHR43734">
    <property type="entry name" value="PHYTOENE DESATURASE"/>
    <property type="match status" value="1"/>
</dbReference>
<dbReference type="GO" id="GO:0016166">
    <property type="term" value="F:phytoene dehydrogenase activity"/>
    <property type="evidence" value="ECO:0007669"/>
    <property type="project" value="UniProtKB-ARBA"/>
</dbReference>
<dbReference type="EMBL" id="JBCAWK010000006">
    <property type="protein sequence ID" value="KAK8854958.1"/>
    <property type="molecule type" value="Genomic_DNA"/>
</dbReference>
<dbReference type="PANTHER" id="PTHR43734:SF1">
    <property type="entry name" value="PHYTOENE DESATURASE"/>
    <property type="match status" value="1"/>
</dbReference>
<dbReference type="FunFam" id="3.50.50.60:FF:000171">
    <property type="entry name" value="zeta-carotene-forming phytoene desaturase"/>
    <property type="match status" value="1"/>
</dbReference>